<dbReference type="AlphaFoldDB" id="A0A0U1NXX9"/>
<name>A0A0U1NXX9_9BACI</name>
<dbReference type="Proteomes" id="UP000199087">
    <property type="component" value="Unassembled WGS sequence"/>
</dbReference>
<organism evidence="1 2">
    <name type="scientific">Neobacillus massiliamazoniensis</name>
    <dbReference type="NCBI Taxonomy" id="1499688"/>
    <lineage>
        <taxon>Bacteria</taxon>
        <taxon>Bacillati</taxon>
        <taxon>Bacillota</taxon>
        <taxon>Bacilli</taxon>
        <taxon>Bacillales</taxon>
        <taxon>Bacillaceae</taxon>
        <taxon>Neobacillus</taxon>
    </lineage>
</organism>
<sequence>MYVGKLEQLLTLLLWGAMLSNRYNIYIHDKITALDVPSLPAVAKQNMILEFKKQEPLQEFFDF</sequence>
<evidence type="ECO:0000313" key="1">
    <source>
        <dbReference type="EMBL" id="CRK82864.1"/>
    </source>
</evidence>
<evidence type="ECO:0000313" key="2">
    <source>
        <dbReference type="Proteomes" id="UP000199087"/>
    </source>
</evidence>
<reference evidence="2" key="1">
    <citation type="submission" date="2015-05" db="EMBL/GenBank/DDBJ databases">
        <authorList>
            <person name="Urmite Genomes"/>
        </authorList>
    </citation>
    <scope>NUCLEOTIDE SEQUENCE [LARGE SCALE GENOMIC DNA]</scope>
    <source>
        <strain evidence="2">LF1</strain>
    </source>
</reference>
<gene>
    <name evidence="1" type="ORF">BN000_02816</name>
</gene>
<protein>
    <submittedName>
        <fullName evidence="1">Uncharacterized protein</fullName>
    </submittedName>
</protein>
<proteinExistence type="predicted"/>
<accession>A0A0U1NXX9</accession>
<keyword evidence="2" id="KW-1185">Reference proteome</keyword>
<dbReference type="EMBL" id="CVRB01000003">
    <property type="protein sequence ID" value="CRK82864.1"/>
    <property type="molecule type" value="Genomic_DNA"/>
</dbReference>